<name>A0ABS1MDQ8_9NOCA</name>
<proteinExistence type="predicted"/>
<accession>A0ABS1MDQ8</accession>
<evidence type="ECO:0000313" key="2">
    <source>
        <dbReference type="Proteomes" id="UP000602198"/>
    </source>
</evidence>
<dbReference type="Proteomes" id="UP000602198">
    <property type="component" value="Unassembled WGS sequence"/>
</dbReference>
<reference evidence="1 2" key="1">
    <citation type="submission" date="2021-01" db="EMBL/GenBank/DDBJ databases">
        <title>WGS of actinomycetes isolated from Thailand.</title>
        <authorList>
            <person name="Thawai C."/>
        </authorList>
    </citation>
    <scope>NUCLEOTIDE SEQUENCE [LARGE SCALE GENOMIC DNA]</scope>
    <source>
        <strain evidence="1 2">LPG 2</strain>
    </source>
</reference>
<dbReference type="EMBL" id="JAERRJ010000012">
    <property type="protein sequence ID" value="MBL1078701.1"/>
    <property type="molecule type" value="Genomic_DNA"/>
</dbReference>
<protein>
    <submittedName>
        <fullName evidence="1">Uncharacterized protein</fullName>
    </submittedName>
</protein>
<comment type="caution">
    <text evidence="1">The sequence shown here is derived from an EMBL/GenBank/DDBJ whole genome shotgun (WGS) entry which is preliminary data.</text>
</comment>
<keyword evidence="2" id="KW-1185">Reference proteome</keyword>
<gene>
    <name evidence="1" type="ORF">JK358_30295</name>
</gene>
<sequence length="130" mass="14475">MANWQKPIRVGNPKAKYLSHDSDVIRVRVTLQGNVPDSWVEQLSDSIPYDVTRDSGVKASTSKFVVAYEIPQAEFETSIDAVDLGIDGANEWFDAVYLPQLEATAKRQAELDDRAKAKGKPINLVRTVRS</sequence>
<dbReference type="RefSeq" id="WP_201954371.1">
    <property type="nucleotide sequence ID" value="NZ_JAERRJ010000012.1"/>
</dbReference>
<organism evidence="1 2">
    <name type="scientific">Nocardia acididurans</name>
    <dbReference type="NCBI Taxonomy" id="2802282"/>
    <lineage>
        <taxon>Bacteria</taxon>
        <taxon>Bacillati</taxon>
        <taxon>Actinomycetota</taxon>
        <taxon>Actinomycetes</taxon>
        <taxon>Mycobacteriales</taxon>
        <taxon>Nocardiaceae</taxon>
        <taxon>Nocardia</taxon>
    </lineage>
</organism>
<evidence type="ECO:0000313" key="1">
    <source>
        <dbReference type="EMBL" id="MBL1078701.1"/>
    </source>
</evidence>